<keyword evidence="4" id="KW-1185">Reference proteome</keyword>
<feature type="domain" description="Fibronectin type-III" evidence="2">
    <location>
        <begin position="288"/>
        <end position="375"/>
    </location>
</feature>
<proteinExistence type="predicted"/>
<comment type="caution">
    <text evidence="3">The sequence shown here is derived from an EMBL/GenBank/DDBJ whole genome shotgun (WGS) entry which is preliminary data.</text>
</comment>
<evidence type="ECO:0000313" key="4">
    <source>
        <dbReference type="Proteomes" id="UP000468388"/>
    </source>
</evidence>
<dbReference type="PROSITE" id="PS50853">
    <property type="entry name" value="FN3"/>
    <property type="match status" value="1"/>
</dbReference>
<dbReference type="EMBL" id="WRXO01000007">
    <property type="protein sequence ID" value="MVT43319.1"/>
    <property type="molecule type" value="Genomic_DNA"/>
</dbReference>
<organism evidence="3 4">
    <name type="scientific">Chitinophaga oryziterrae</name>
    <dbReference type="NCBI Taxonomy" id="1031224"/>
    <lineage>
        <taxon>Bacteria</taxon>
        <taxon>Pseudomonadati</taxon>
        <taxon>Bacteroidota</taxon>
        <taxon>Chitinophagia</taxon>
        <taxon>Chitinophagales</taxon>
        <taxon>Chitinophagaceae</taxon>
        <taxon>Chitinophaga</taxon>
    </lineage>
</organism>
<keyword evidence="1" id="KW-0175">Coiled coil</keyword>
<gene>
    <name evidence="3" type="ORF">GO495_22160</name>
</gene>
<dbReference type="RefSeq" id="WP_157301932.1">
    <property type="nucleotide sequence ID" value="NZ_BAAAZB010000026.1"/>
</dbReference>
<dbReference type="AlphaFoldDB" id="A0A6N8JG40"/>
<dbReference type="Proteomes" id="UP000468388">
    <property type="component" value="Unassembled WGS sequence"/>
</dbReference>
<name>A0A6N8JG40_9BACT</name>
<evidence type="ECO:0000256" key="1">
    <source>
        <dbReference type="SAM" id="Coils"/>
    </source>
</evidence>
<evidence type="ECO:0000313" key="3">
    <source>
        <dbReference type="EMBL" id="MVT43319.1"/>
    </source>
</evidence>
<dbReference type="InterPro" id="IPR003961">
    <property type="entry name" value="FN3_dom"/>
</dbReference>
<dbReference type="OrthoDB" id="1521695at2"/>
<dbReference type="CDD" id="cd00063">
    <property type="entry name" value="FN3"/>
    <property type="match status" value="1"/>
</dbReference>
<dbReference type="InterPro" id="IPR013783">
    <property type="entry name" value="Ig-like_fold"/>
</dbReference>
<dbReference type="Gene3D" id="2.60.40.10">
    <property type="entry name" value="Immunoglobulins"/>
    <property type="match status" value="1"/>
</dbReference>
<sequence>MGILLCMICRPLAAQQYPVKVQVQTLQPVSAQLSNLYNGSQARMIVTLLNTDLQKPTLNVRLRLNIKGTTVSLRNRDYGSYPLVQLDAGLPVQLSLNDLAPYFNPDNLEISGIPRSQLLQTGKLPDGFYTFCVDVVEANSGQLISNDKLSCAPPVWISTSEPPLLNLPRKGEAVAFREPLNIVFNWTPRHMGSPNAAFQTEYEFTLVELWDTAILPEAAFGTMPPLYQTNTNATTLLYGPAEPPLLPGKRYGWRIRAIAKQGVDEFAVFTNNGYSEIFYFTLQEDCQPPQQVTATVANGEATITWAPQPKMFEYLVEYREQDNDKAEWFNVKSNDPQAVIRDAIPGHKYEYRVGGSCSLGSKTLGELHAFEMPAKNAVDSGSCGLLSDIKLANDTVLKTLQPDDQIMAGDFPVRFTTLKNSGNSYSGTGYITIPFLGYNRVKVKFDNIQVNTDRQLMKGILMTTFDSTKLQGTNVDSVVQAISNLASVINDLIHLTIDADYVKVKEMAEQIKKLAEEELPEDLKTRMNQAADNLVNAKEEYDAAKKELAAAKTPEEKAAAEQKVKDAEKKFEDAKKEVEVVNKEKEKLVTAVANVIVTAIKELKTESASWEQTGKLEEKMAALKQEVFDKQGLSETQETDDSLVVNVVGVFQITEDEMTDEMKQFKAAAEEYTIASATVKASRIVKAIQQFYNEPTSISQLFTTDKALKGSSILKVIMESKQQGKTDKELIAIAKESILKQIIVIINAE</sequence>
<protein>
    <recommendedName>
        <fullName evidence="2">Fibronectin type-III domain-containing protein</fullName>
    </recommendedName>
</protein>
<dbReference type="SUPFAM" id="SSF49265">
    <property type="entry name" value="Fibronectin type III"/>
    <property type="match status" value="1"/>
</dbReference>
<dbReference type="InterPro" id="IPR036116">
    <property type="entry name" value="FN3_sf"/>
</dbReference>
<evidence type="ECO:0000259" key="2">
    <source>
        <dbReference type="PROSITE" id="PS50853"/>
    </source>
</evidence>
<reference evidence="3 4" key="1">
    <citation type="submission" date="2019-12" db="EMBL/GenBank/DDBJ databases">
        <title>The draft genomic sequence of strain Chitinophaga oryziterrae JCM 16595.</title>
        <authorList>
            <person name="Zhang X."/>
        </authorList>
    </citation>
    <scope>NUCLEOTIDE SEQUENCE [LARGE SCALE GENOMIC DNA]</scope>
    <source>
        <strain evidence="3 4">JCM 16595</strain>
    </source>
</reference>
<accession>A0A6N8JG40</accession>
<feature type="coiled-coil region" evidence="1">
    <location>
        <begin position="527"/>
        <end position="591"/>
    </location>
</feature>